<dbReference type="EMBL" id="KN275957">
    <property type="protein sequence ID" value="KGM92705.1"/>
    <property type="molecule type" value="Genomic_DNA"/>
</dbReference>
<proteinExistence type="predicted"/>
<dbReference type="HOGENOM" id="CLU_2027433_0_0_1"/>
<name>A0A0A0HZE1_PARBD</name>
<dbReference type="RefSeq" id="XP_010756758.1">
    <property type="nucleotide sequence ID" value="XM_010758456.1"/>
</dbReference>
<dbReference type="OrthoDB" id="10438783at2759"/>
<reference evidence="1 2" key="1">
    <citation type="journal article" date="2011" name="PLoS Genet.">
        <title>Comparative genomic analysis of human fungal pathogens causing paracoccidioidomycosis.</title>
        <authorList>
            <person name="Desjardins C.A."/>
            <person name="Champion M.D."/>
            <person name="Holder J.W."/>
            <person name="Muszewska A."/>
            <person name="Goldberg J."/>
            <person name="Bailao A.M."/>
            <person name="Brigido M.M."/>
            <person name="Ferreira M.E."/>
            <person name="Garcia A.M."/>
            <person name="Grynberg M."/>
            <person name="Gujja S."/>
            <person name="Heiman D.I."/>
            <person name="Henn M.R."/>
            <person name="Kodira C.D."/>
            <person name="Leon-Narvaez H."/>
            <person name="Longo L.V."/>
            <person name="Ma L.J."/>
            <person name="Malavazi I."/>
            <person name="Matsuo A.L."/>
            <person name="Morais F.V."/>
            <person name="Pereira M."/>
            <person name="Rodriguez-Brito S."/>
            <person name="Sakthikumar S."/>
            <person name="Salem-Izacc S.M."/>
            <person name="Sykes S.M."/>
            <person name="Teixeira M.M."/>
            <person name="Vallejo M.C."/>
            <person name="Walter M.E."/>
            <person name="Yandava C."/>
            <person name="Young S."/>
            <person name="Zeng Q."/>
            <person name="Zucker J."/>
            <person name="Felipe M.S."/>
            <person name="Goldman G.H."/>
            <person name="Haas B.J."/>
            <person name="McEwen J.G."/>
            <person name="Nino-Vega G."/>
            <person name="Puccia R."/>
            <person name="San-Blas G."/>
            <person name="Soares C.M."/>
            <person name="Birren B.W."/>
            <person name="Cuomo C.A."/>
        </authorList>
    </citation>
    <scope>NUCLEOTIDE SEQUENCE [LARGE SCALE GENOMIC DNA]</scope>
    <source>
        <strain evidence="1 2">Pb18</strain>
    </source>
</reference>
<dbReference type="Proteomes" id="UP000001628">
    <property type="component" value="Unassembled WGS sequence"/>
</dbReference>
<protein>
    <submittedName>
        <fullName evidence="1">Uncharacterized protein</fullName>
    </submittedName>
</protein>
<evidence type="ECO:0000313" key="2">
    <source>
        <dbReference type="Proteomes" id="UP000001628"/>
    </source>
</evidence>
<dbReference type="InParanoid" id="A0A0A0HZE1"/>
<gene>
    <name evidence="1" type="ORF">PADG_11162</name>
</gene>
<sequence length="122" mass="13744">MKESVIISNAAARDVFWSWVMSQLSNEVTPDAVTAADVRGVFKLQMMNKQRAGVLESPHRHWEHKNTASGQNSFKAISSSFVEPMVAPLNSINDTEFQPGYSQNTVPIQFSKRRLREYKSGN</sequence>
<dbReference type="GeneID" id="22587059"/>
<dbReference type="VEuPathDB" id="FungiDB:PADG_11162"/>
<evidence type="ECO:0000313" key="1">
    <source>
        <dbReference type="EMBL" id="KGM92705.1"/>
    </source>
</evidence>
<accession>A0A0A0HZE1</accession>
<dbReference type="AlphaFoldDB" id="A0A0A0HZE1"/>
<dbReference type="KEGG" id="pbn:PADG_11162"/>
<keyword evidence="2" id="KW-1185">Reference proteome</keyword>
<organism evidence="1 2">
    <name type="scientific">Paracoccidioides brasiliensis (strain Pb18)</name>
    <dbReference type="NCBI Taxonomy" id="502780"/>
    <lineage>
        <taxon>Eukaryota</taxon>
        <taxon>Fungi</taxon>
        <taxon>Dikarya</taxon>
        <taxon>Ascomycota</taxon>
        <taxon>Pezizomycotina</taxon>
        <taxon>Eurotiomycetes</taxon>
        <taxon>Eurotiomycetidae</taxon>
        <taxon>Onygenales</taxon>
        <taxon>Ajellomycetaceae</taxon>
        <taxon>Paracoccidioides</taxon>
    </lineage>
</organism>